<reference evidence="2" key="1">
    <citation type="submission" date="2022-03" db="EMBL/GenBank/DDBJ databases">
        <authorList>
            <person name="Tunstrom K."/>
        </authorList>
    </citation>
    <scope>NUCLEOTIDE SEQUENCE</scope>
</reference>
<evidence type="ECO:0000313" key="2">
    <source>
        <dbReference type="EMBL" id="CAH2098980.1"/>
    </source>
</evidence>
<protein>
    <submittedName>
        <fullName evidence="2">Uncharacterized protein</fullName>
    </submittedName>
</protein>
<organism evidence="2 3">
    <name type="scientific">Euphydryas editha</name>
    <name type="common">Edith's checkerspot</name>
    <dbReference type="NCBI Taxonomy" id="104508"/>
    <lineage>
        <taxon>Eukaryota</taxon>
        <taxon>Metazoa</taxon>
        <taxon>Ecdysozoa</taxon>
        <taxon>Arthropoda</taxon>
        <taxon>Hexapoda</taxon>
        <taxon>Insecta</taxon>
        <taxon>Pterygota</taxon>
        <taxon>Neoptera</taxon>
        <taxon>Endopterygota</taxon>
        <taxon>Lepidoptera</taxon>
        <taxon>Glossata</taxon>
        <taxon>Ditrysia</taxon>
        <taxon>Papilionoidea</taxon>
        <taxon>Nymphalidae</taxon>
        <taxon>Nymphalinae</taxon>
        <taxon>Euphydryas</taxon>
    </lineage>
</organism>
<name>A0AAU9UI34_EUPED</name>
<keyword evidence="3" id="KW-1185">Reference proteome</keyword>
<dbReference type="Proteomes" id="UP001153954">
    <property type="component" value="Unassembled WGS sequence"/>
</dbReference>
<evidence type="ECO:0000313" key="3">
    <source>
        <dbReference type="Proteomes" id="UP001153954"/>
    </source>
</evidence>
<feature type="compositionally biased region" description="Polar residues" evidence="1">
    <location>
        <begin position="122"/>
        <end position="134"/>
    </location>
</feature>
<dbReference type="EMBL" id="CAKOGL010000021">
    <property type="protein sequence ID" value="CAH2098980.1"/>
    <property type="molecule type" value="Genomic_DNA"/>
</dbReference>
<gene>
    <name evidence="2" type="ORF">EEDITHA_LOCUS14033</name>
</gene>
<proteinExistence type="predicted"/>
<comment type="caution">
    <text evidence="2">The sequence shown here is derived from an EMBL/GenBank/DDBJ whole genome shotgun (WGS) entry which is preliminary data.</text>
</comment>
<feature type="region of interest" description="Disordered" evidence="1">
    <location>
        <begin position="122"/>
        <end position="153"/>
    </location>
</feature>
<evidence type="ECO:0000256" key="1">
    <source>
        <dbReference type="SAM" id="MobiDB-lite"/>
    </source>
</evidence>
<sequence>MSRFGTNLDIFLALTASGKIKDSDFLCKTLLECISVELSPENRKELQVFCRSYVSNLSKRWSKANRDKKTFFKNNSEWLGASITWPSSRSTCWISLYEPSENVNMLEDYEFSLDNSEAVSSTSDAMHATTNTPIQRKPFSELKNKQKKRRSESRLDYSNEEILFAYVSRLKESGKNQMAQIVEYLSKNEEKTKTVYSYLFKPKTGQTLPDYESLALITALKLSKWQYLTLRSTLSGKDISNLPSYHKVLSAKKSCYPPDITVSERGVTIKLQSVLDLTVKQILRVIGYQDFPSNSLKLISKWGFDGASSQSAYKQKPDIAEGFSESSVFMTSFVPLLLMCNDILLWKNPRPSSTNYCRPVMFEFIKETKEYIQQHTAAINQEIANLAATEIIPGILEVTHDLHMTMIDGKVATALSETQSHANCNICLTSPKEMNNLSLVASKPLAEHMYKYGLSSLHMWMRCMECILHISYNMDFKKWAARGQDKLLQKTRKQLTQAELFQQTGLLVDIVKQGFGTSNDGNTARRFFRDFKKSAEITGVDMDLIKRFAVILQTISSEHNINVENFKIYCRETAELYVALYPWYYMPSSVHKLLMHGAEICQHFSFIPIGMMSEEASEARNKDFRSLRERHSRKIGRKETNADIIAQLLISSDPYITHIRPTTSKSTLVFCLKLGILF</sequence>
<dbReference type="AlphaFoldDB" id="A0AAU9UI34"/>
<accession>A0AAU9UI34</accession>